<dbReference type="PROSITE" id="PS01081">
    <property type="entry name" value="HTH_TETR_1"/>
    <property type="match status" value="1"/>
</dbReference>
<evidence type="ECO:0000256" key="3">
    <source>
        <dbReference type="ARBA" id="ARBA00023163"/>
    </source>
</evidence>
<dbReference type="PANTHER" id="PTHR30055:SF237">
    <property type="entry name" value="TRANSCRIPTIONAL REPRESSOR MCE3R"/>
    <property type="match status" value="1"/>
</dbReference>
<dbReference type="InterPro" id="IPR009057">
    <property type="entry name" value="Homeodomain-like_sf"/>
</dbReference>
<dbReference type="PROSITE" id="PS50977">
    <property type="entry name" value="HTH_TETR_2"/>
    <property type="match status" value="1"/>
</dbReference>
<gene>
    <name evidence="7" type="ORF">AUQ48_02060</name>
</gene>
<dbReference type="PRINTS" id="PR00455">
    <property type="entry name" value="HTHTETR"/>
</dbReference>
<evidence type="ECO:0000256" key="4">
    <source>
        <dbReference type="PROSITE-ProRule" id="PRU00335"/>
    </source>
</evidence>
<dbReference type="EMBL" id="LOMZ01000001">
    <property type="protein sequence ID" value="PLC11252.1"/>
    <property type="molecule type" value="Genomic_DNA"/>
</dbReference>
<dbReference type="InterPro" id="IPR050109">
    <property type="entry name" value="HTH-type_TetR-like_transc_reg"/>
</dbReference>
<dbReference type="GO" id="GO:0045892">
    <property type="term" value="P:negative regulation of DNA-templated transcription"/>
    <property type="evidence" value="ECO:0007669"/>
    <property type="project" value="UniProtKB-ARBA"/>
</dbReference>
<dbReference type="InterPro" id="IPR036271">
    <property type="entry name" value="Tet_transcr_reg_TetR-rel_C_sf"/>
</dbReference>
<keyword evidence="3" id="KW-0804">Transcription</keyword>
<reference evidence="7 8" key="1">
    <citation type="submission" date="2015-12" db="EMBL/GenBank/DDBJ databases">
        <authorList>
            <person name="Shamseldin A."/>
            <person name="Moawad H."/>
            <person name="Abd El-Rahim W.M."/>
            <person name="Sadowsky M.J."/>
        </authorList>
    </citation>
    <scope>NUCLEOTIDE SEQUENCE [LARGE SCALE GENOMIC DNA]</scope>
    <source>
        <strain evidence="7 8">S43</strain>
    </source>
</reference>
<feature type="domain" description="HTH tetR-type" evidence="6">
    <location>
        <begin position="30"/>
        <end position="90"/>
    </location>
</feature>
<protein>
    <submittedName>
        <fullName evidence="7">TetR family transcriptional regulator</fullName>
    </submittedName>
</protein>
<dbReference type="RefSeq" id="WP_101851020.1">
    <property type="nucleotide sequence ID" value="NZ_LOMZ01000001.1"/>
</dbReference>
<evidence type="ECO:0000313" key="8">
    <source>
        <dbReference type="Proteomes" id="UP000234632"/>
    </source>
</evidence>
<dbReference type="Pfam" id="PF00440">
    <property type="entry name" value="TetR_N"/>
    <property type="match status" value="1"/>
</dbReference>
<evidence type="ECO:0000259" key="6">
    <source>
        <dbReference type="PROSITE" id="PS50977"/>
    </source>
</evidence>
<dbReference type="Pfam" id="PF17932">
    <property type="entry name" value="TetR_C_24"/>
    <property type="match status" value="1"/>
</dbReference>
<dbReference type="SUPFAM" id="SSF48498">
    <property type="entry name" value="Tetracyclin repressor-like, C-terminal domain"/>
    <property type="match status" value="1"/>
</dbReference>
<dbReference type="Proteomes" id="UP000234632">
    <property type="component" value="Unassembled WGS sequence"/>
</dbReference>
<dbReference type="InterPro" id="IPR023772">
    <property type="entry name" value="DNA-bd_HTH_TetR-type_CS"/>
</dbReference>
<dbReference type="InterPro" id="IPR041490">
    <property type="entry name" value="KstR2_TetR_C"/>
</dbReference>
<evidence type="ECO:0000256" key="5">
    <source>
        <dbReference type="SAM" id="MobiDB-lite"/>
    </source>
</evidence>
<evidence type="ECO:0000313" key="7">
    <source>
        <dbReference type="EMBL" id="PLC11252.1"/>
    </source>
</evidence>
<comment type="caution">
    <text evidence="7">The sequence shown here is derived from an EMBL/GenBank/DDBJ whole genome shotgun (WGS) entry which is preliminary data.</text>
</comment>
<dbReference type="FunFam" id="1.10.10.60:FF:000141">
    <property type="entry name" value="TetR family transcriptional regulator"/>
    <property type="match status" value="1"/>
</dbReference>
<evidence type="ECO:0000256" key="1">
    <source>
        <dbReference type="ARBA" id="ARBA00023015"/>
    </source>
</evidence>
<sequence>MPTPTDTTPTAPGPAPRDAAPVTGRERAKARRRAELLRAAAALFAERGFAGVSIDDVGAAAGVSGPAVYRHFPSKQALLGAVLLEVSTDLLERARAVAAATADPAARLAALVAFQVDFALEQPAVIVVQDRELPHLAEEDRRTVRALQRGYVTLWVDALGELAPGRDPADLTLRAQAVFGLINSTPHSLRAARRLRAPQGAGSTGPARAALEEMARAALRTALAPGSDPFPAPTVPGGTP</sequence>
<organism evidence="7 8">
    <name type="scientific">Kocuria flava</name>
    <dbReference type="NCBI Taxonomy" id="446860"/>
    <lineage>
        <taxon>Bacteria</taxon>
        <taxon>Bacillati</taxon>
        <taxon>Actinomycetota</taxon>
        <taxon>Actinomycetes</taxon>
        <taxon>Micrococcales</taxon>
        <taxon>Micrococcaceae</taxon>
        <taxon>Kocuria</taxon>
    </lineage>
</organism>
<name>A0A2N4SZ45_9MICC</name>
<feature type="region of interest" description="Disordered" evidence="5">
    <location>
        <begin position="1"/>
        <end position="28"/>
    </location>
</feature>
<proteinExistence type="predicted"/>
<dbReference type="PANTHER" id="PTHR30055">
    <property type="entry name" value="HTH-TYPE TRANSCRIPTIONAL REGULATOR RUTR"/>
    <property type="match status" value="1"/>
</dbReference>
<dbReference type="Gene3D" id="1.10.357.10">
    <property type="entry name" value="Tetracycline Repressor, domain 2"/>
    <property type="match status" value="1"/>
</dbReference>
<dbReference type="AlphaFoldDB" id="A0A2N4SZ45"/>
<feature type="DNA-binding region" description="H-T-H motif" evidence="4">
    <location>
        <begin position="53"/>
        <end position="72"/>
    </location>
</feature>
<dbReference type="Gene3D" id="1.10.10.60">
    <property type="entry name" value="Homeodomain-like"/>
    <property type="match status" value="1"/>
</dbReference>
<keyword evidence="1" id="KW-0805">Transcription regulation</keyword>
<feature type="compositionally biased region" description="Low complexity" evidence="5">
    <location>
        <begin position="1"/>
        <end position="21"/>
    </location>
</feature>
<evidence type="ECO:0000256" key="2">
    <source>
        <dbReference type="ARBA" id="ARBA00023125"/>
    </source>
</evidence>
<dbReference type="GO" id="GO:0000976">
    <property type="term" value="F:transcription cis-regulatory region binding"/>
    <property type="evidence" value="ECO:0007669"/>
    <property type="project" value="TreeGrafter"/>
</dbReference>
<keyword evidence="2 4" id="KW-0238">DNA-binding</keyword>
<dbReference type="SUPFAM" id="SSF46689">
    <property type="entry name" value="Homeodomain-like"/>
    <property type="match status" value="1"/>
</dbReference>
<dbReference type="InterPro" id="IPR001647">
    <property type="entry name" value="HTH_TetR"/>
</dbReference>
<accession>A0A2N4SZ45</accession>
<dbReference type="GO" id="GO:0003700">
    <property type="term" value="F:DNA-binding transcription factor activity"/>
    <property type="evidence" value="ECO:0007669"/>
    <property type="project" value="TreeGrafter"/>
</dbReference>